<protein>
    <submittedName>
        <fullName evidence="1">Uncharacterized protein</fullName>
    </submittedName>
</protein>
<sequence>MTKANKFMTADEKEYRRQTTLFLKVSNYSDKTIKFMFDNNEESIKKFGVKDKAGSFLATPETIGHKMIDWYMEYLIREEKKKQATQQLVG</sequence>
<evidence type="ECO:0000313" key="2">
    <source>
        <dbReference type="Proteomes" id="UP000051048"/>
    </source>
</evidence>
<evidence type="ECO:0000313" key="1">
    <source>
        <dbReference type="EMBL" id="KRL80653.1"/>
    </source>
</evidence>
<proteinExistence type="predicted"/>
<organism evidence="1 2">
    <name type="scientific">Ligilactobacillus equi DSM 15833 = JCM 10991</name>
    <dbReference type="NCBI Taxonomy" id="1423740"/>
    <lineage>
        <taxon>Bacteria</taxon>
        <taxon>Bacillati</taxon>
        <taxon>Bacillota</taxon>
        <taxon>Bacilli</taxon>
        <taxon>Lactobacillales</taxon>
        <taxon>Lactobacillaceae</taxon>
        <taxon>Ligilactobacillus</taxon>
    </lineage>
</organism>
<dbReference type="PATRIC" id="fig|1423740.3.peg.2290"/>
<dbReference type="AlphaFoldDB" id="A0A0R1THE1"/>
<dbReference type="RefSeq" id="WP_025021092.1">
    <property type="nucleotide sequence ID" value="NZ_AZFH01000052.1"/>
</dbReference>
<comment type="caution">
    <text evidence="1">The sequence shown here is derived from an EMBL/GenBank/DDBJ whole genome shotgun (WGS) entry which is preliminary data.</text>
</comment>
<dbReference type="Proteomes" id="UP000051048">
    <property type="component" value="Unassembled WGS sequence"/>
</dbReference>
<accession>A0A0R1THE1</accession>
<gene>
    <name evidence="1" type="ORF">FC36_GL002109</name>
</gene>
<name>A0A0R1THE1_9LACO</name>
<reference evidence="1 2" key="1">
    <citation type="journal article" date="2015" name="Genome Announc.">
        <title>Expanding the biotechnology potential of lactobacilli through comparative genomics of 213 strains and associated genera.</title>
        <authorList>
            <person name="Sun Z."/>
            <person name="Harris H.M."/>
            <person name="McCann A."/>
            <person name="Guo C."/>
            <person name="Argimon S."/>
            <person name="Zhang W."/>
            <person name="Yang X."/>
            <person name="Jeffery I.B."/>
            <person name="Cooney J.C."/>
            <person name="Kagawa T.F."/>
            <person name="Liu W."/>
            <person name="Song Y."/>
            <person name="Salvetti E."/>
            <person name="Wrobel A."/>
            <person name="Rasinkangas P."/>
            <person name="Parkhill J."/>
            <person name="Rea M.C."/>
            <person name="O'Sullivan O."/>
            <person name="Ritari J."/>
            <person name="Douillard F.P."/>
            <person name="Paul Ross R."/>
            <person name="Yang R."/>
            <person name="Briner A.E."/>
            <person name="Felis G.E."/>
            <person name="de Vos W.M."/>
            <person name="Barrangou R."/>
            <person name="Klaenhammer T.R."/>
            <person name="Caufield P.W."/>
            <person name="Cui Y."/>
            <person name="Zhang H."/>
            <person name="O'Toole P.W."/>
        </authorList>
    </citation>
    <scope>NUCLEOTIDE SEQUENCE [LARGE SCALE GENOMIC DNA]</scope>
    <source>
        <strain evidence="1 2">DSM 15833</strain>
    </source>
</reference>
<dbReference type="EMBL" id="AZFH01000052">
    <property type="protein sequence ID" value="KRL80653.1"/>
    <property type="molecule type" value="Genomic_DNA"/>
</dbReference>